<evidence type="ECO:0000256" key="1">
    <source>
        <dbReference type="SAM" id="MobiDB-lite"/>
    </source>
</evidence>
<name>E3T616_9BACT</name>
<sequence>MAKVAVFASAPLRRHLQGAGAALAYTFFPPLGADTTFDSDGFSGALVEIEGGGPAPALKRLREAMPRQPVGSVSLRSDAKVLKRSARLGFDFHVASWGAGDPPAREVLAHLEAARARETAGTAPARGGAAAQAHHAAPRHPHRHREGRQLDPGAAQGHRADHAEGAAAHPLRGLVHAHAGRGEGGAHLRAGPG</sequence>
<feature type="compositionally biased region" description="Low complexity" evidence="1">
    <location>
        <begin position="119"/>
        <end position="135"/>
    </location>
</feature>
<protein>
    <submittedName>
        <fullName evidence="2">Uncharacterized protein</fullName>
    </submittedName>
</protein>
<dbReference type="EMBL" id="GU260698">
    <property type="protein sequence ID" value="ADC35760.1"/>
    <property type="molecule type" value="Genomic_DNA"/>
</dbReference>
<proteinExistence type="predicted"/>
<feature type="region of interest" description="Disordered" evidence="1">
    <location>
        <begin position="117"/>
        <end position="164"/>
    </location>
</feature>
<evidence type="ECO:0000313" key="2">
    <source>
        <dbReference type="EMBL" id="ADC35760.1"/>
    </source>
</evidence>
<feature type="compositionally biased region" description="Basic residues" evidence="1">
    <location>
        <begin position="136"/>
        <end position="146"/>
    </location>
</feature>
<reference evidence="2" key="2">
    <citation type="journal article" date="2010" name="Appl. Environ. Microbiol.">
        <title>Comparative analysis of acidobacterial genomic fragments from terrestrial and aquatic metagenomic libraries, with emphasis on acidobacteria subdivision 6.</title>
        <authorList>
            <person name="Kielak A.M."/>
            <person name="van Veen J.A."/>
            <person name="Kowalchuk G.A."/>
        </authorList>
    </citation>
    <scope>NUCLEOTIDE SEQUENCE</scope>
</reference>
<accession>E3T616</accession>
<dbReference type="AlphaFoldDB" id="E3T616"/>
<organism evidence="2">
    <name type="scientific">uncultured bacterium 293</name>
    <dbReference type="NCBI Taxonomy" id="698389"/>
    <lineage>
        <taxon>Bacteria</taxon>
        <taxon>environmental samples</taxon>
    </lineage>
</organism>
<reference evidence="2" key="1">
    <citation type="submission" date="2009-12" db="EMBL/GenBank/DDBJ databases">
        <authorList>
            <person name="Kielak A."/>
            <person name="van Veen J.A."/>
            <person name="Kowalchuk G.A."/>
        </authorList>
    </citation>
    <scope>NUCLEOTIDE SEQUENCE</scope>
</reference>